<evidence type="ECO:0000256" key="10">
    <source>
        <dbReference type="ARBA" id="ARBA00023014"/>
    </source>
</evidence>
<dbReference type="Pfam" id="PF10589">
    <property type="entry name" value="NADH_4Fe-4S"/>
    <property type="match status" value="1"/>
</dbReference>
<keyword evidence="10" id="KW-0411">Iron-sulfur</keyword>
<proteinExistence type="inferred from homology"/>
<dbReference type="PROSITE" id="PS00644">
    <property type="entry name" value="COMPLEX1_51K_1"/>
    <property type="match status" value="1"/>
</dbReference>
<dbReference type="Gene3D" id="3.40.50.11540">
    <property type="entry name" value="NADH-ubiquinone oxidoreductase 51kDa subunit"/>
    <property type="match status" value="1"/>
</dbReference>
<dbReference type="Gene3D" id="1.20.1440.230">
    <property type="entry name" value="NADH-ubiquinone oxidoreductase 51kDa subunit, iron-sulphur binding domain"/>
    <property type="match status" value="1"/>
</dbReference>
<keyword evidence="13" id="KW-0560">Oxidoreductase</keyword>
<dbReference type="SUPFAM" id="SSF142019">
    <property type="entry name" value="Nqo1 FMN-binding domain-like"/>
    <property type="match status" value="1"/>
</dbReference>
<evidence type="ECO:0000256" key="7">
    <source>
        <dbReference type="ARBA" id="ARBA00022723"/>
    </source>
</evidence>
<name>A0A3B0TMB3_9ZZZZ</name>
<dbReference type="InterPro" id="IPR037207">
    <property type="entry name" value="Nuop51_4Fe4S-bd_sf"/>
</dbReference>
<evidence type="ECO:0000256" key="1">
    <source>
        <dbReference type="ARBA" id="ARBA00001917"/>
    </source>
</evidence>
<dbReference type="FunFam" id="1.20.1440.230:FF:000001">
    <property type="entry name" value="Mitochondrial NADH dehydrogenase flavoprotein 1"/>
    <property type="match status" value="1"/>
</dbReference>
<evidence type="ECO:0000256" key="3">
    <source>
        <dbReference type="ARBA" id="ARBA00007523"/>
    </source>
</evidence>
<dbReference type="Gene3D" id="6.10.250.1450">
    <property type="match status" value="1"/>
</dbReference>
<dbReference type="SUPFAM" id="SSF140490">
    <property type="entry name" value="Nqo1C-terminal domain-like"/>
    <property type="match status" value="1"/>
</dbReference>
<organism evidence="13">
    <name type="scientific">hydrothermal vent metagenome</name>
    <dbReference type="NCBI Taxonomy" id="652676"/>
    <lineage>
        <taxon>unclassified sequences</taxon>
        <taxon>metagenomes</taxon>
        <taxon>ecological metagenomes</taxon>
    </lineage>
</organism>
<dbReference type="GO" id="GO:0010181">
    <property type="term" value="F:FMN binding"/>
    <property type="evidence" value="ECO:0007669"/>
    <property type="project" value="InterPro"/>
</dbReference>
<dbReference type="InterPro" id="IPR019575">
    <property type="entry name" value="Nuop51_4Fe4S-bd"/>
</dbReference>
<dbReference type="InterPro" id="IPR037225">
    <property type="entry name" value="Nuo51_FMN-bd_sf"/>
</dbReference>
<dbReference type="Gene3D" id="3.10.20.600">
    <property type="match status" value="1"/>
</dbReference>
<dbReference type="EC" id="1.6.5.3" evidence="13"/>
<comment type="cofactor">
    <cofactor evidence="1">
        <name>FMN</name>
        <dbReference type="ChEBI" id="CHEBI:58210"/>
    </cofactor>
</comment>
<keyword evidence="11" id="KW-0520">NAD</keyword>
<evidence type="ECO:0000256" key="8">
    <source>
        <dbReference type="ARBA" id="ARBA00022967"/>
    </source>
</evidence>
<evidence type="ECO:0000256" key="11">
    <source>
        <dbReference type="ARBA" id="ARBA00023027"/>
    </source>
</evidence>
<dbReference type="GO" id="GO:0051287">
    <property type="term" value="F:NAD binding"/>
    <property type="evidence" value="ECO:0007669"/>
    <property type="project" value="InterPro"/>
</dbReference>
<keyword evidence="13" id="KW-0830">Ubiquinone</keyword>
<dbReference type="Pfam" id="PF01512">
    <property type="entry name" value="Complex1_51K"/>
    <property type="match status" value="1"/>
</dbReference>
<evidence type="ECO:0000256" key="2">
    <source>
        <dbReference type="ARBA" id="ARBA00001966"/>
    </source>
</evidence>
<evidence type="ECO:0000256" key="6">
    <source>
        <dbReference type="ARBA" id="ARBA00022643"/>
    </source>
</evidence>
<keyword evidence="7" id="KW-0479">Metal-binding</keyword>
<dbReference type="PROSITE" id="PS00645">
    <property type="entry name" value="COMPLEX1_51K_2"/>
    <property type="match status" value="1"/>
</dbReference>
<dbReference type="SMART" id="SM00928">
    <property type="entry name" value="NADH_4Fe-4S"/>
    <property type="match status" value="1"/>
</dbReference>
<feature type="domain" description="NADH-ubiquinone oxidoreductase 51kDa subunit iron-sulphur binding" evidence="12">
    <location>
        <begin position="328"/>
        <end position="373"/>
    </location>
</feature>
<dbReference type="InterPro" id="IPR001949">
    <property type="entry name" value="NADH-UbQ_OxRdtase_51kDa_CS"/>
</dbReference>
<reference evidence="13" key="1">
    <citation type="submission" date="2018-06" db="EMBL/GenBank/DDBJ databases">
        <authorList>
            <person name="Zhirakovskaya E."/>
        </authorList>
    </citation>
    <scope>NUCLEOTIDE SEQUENCE</scope>
</reference>
<protein>
    <submittedName>
        <fullName evidence="13">NADH-ubiquinone oxidoreductase chain F</fullName>
        <ecNumber evidence="13">1.6.5.3</ecNumber>
    </submittedName>
</protein>
<dbReference type="SUPFAM" id="SSF142984">
    <property type="entry name" value="Nqo1 middle domain-like"/>
    <property type="match status" value="1"/>
</dbReference>
<dbReference type="GO" id="GO:0016491">
    <property type="term" value="F:oxidoreductase activity"/>
    <property type="evidence" value="ECO:0007669"/>
    <property type="project" value="UniProtKB-KW"/>
</dbReference>
<accession>A0A3B0TMB3</accession>
<evidence type="ECO:0000313" key="13">
    <source>
        <dbReference type="EMBL" id="VAW09774.1"/>
    </source>
</evidence>
<evidence type="ECO:0000259" key="12">
    <source>
        <dbReference type="SMART" id="SM00928"/>
    </source>
</evidence>
<keyword evidence="6" id="KW-0288">FMN</keyword>
<gene>
    <name evidence="13" type="ORF">MNBD_ACTINO02-2410</name>
</gene>
<evidence type="ECO:0000256" key="9">
    <source>
        <dbReference type="ARBA" id="ARBA00023004"/>
    </source>
</evidence>
<dbReference type="GO" id="GO:0008137">
    <property type="term" value="F:NADH dehydrogenase (ubiquinone) activity"/>
    <property type="evidence" value="ECO:0007669"/>
    <property type="project" value="InterPro"/>
</dbReference>
<dbReference type="PANTHER" id="PTHR43578:SF3">
    <property type="entry name" value="NADH-QUINONE OXIDOREDUCTASE SUBUNIT F"/>
    <property type="match status" value="1"/>
</dbReference>
<dbReference type="FunFam" id="3.40.50.11540:FF:000001">
    <property type="entry name" value="NADH dehydrogenase [ubiquinone] flavoprotein 1, mitochondrial"/>
    <property type="match status" value="1"/>
</dbReference>
<dbReference type="GO" id="GO:0051539">
    <property type="term" value="F:4 iron, 4 sulfur cluster binding"/>
    <property type="evidence" value="ECO:0007669"/>
    <property type="project" value="UniProtKB-KW"/>
</dbReference>
<evidence type="ECO:0000256" key="5">
    <source>
        <dbReference type="ARBA" id="ARBA00022630"/>
    </source>
</evidence>
<evidence type="ECO:0000256" key="4">
    <source>
        <dbReference type="ARBA" id="ARBA00022485"/>
    </source>
</evidence>
<keyword evidence="5" id="KW-0285">Flavoprotein</keyword>
<comment type="cofactor">
    <cofactor evidence="2">
        <name>[4Fe-4S] cluster</name>
        <dbReference type="ChEBI" id="CHEBI:49883"/>
    </cofactor>
</comment>
<keyword evidence="9" id="KW-0408">Iron</keyword>
<dbReference type="NCBIfam" id="TIGR01959">
    <property type="entry name" value="nuoF_fam"/>
    <property type="match status" value="1"/>
</dbReference>
<keyword evidence="4" id="KW-0004">4Fe-4S</keyword>
<comment type="similarity">
    <text evidence="3">Belongs to the complex I 51 kDa subunit family.</text>
</comment>
<keyword evidence="8" id="KW-1278">Translocase</keyword>
<dbReference type="NCBIfam" id="NF010120">
    <property type="entry name" value="PRK13596.1"/>
    <property type="match status" value="1"/>
</dbReference>
<dbReference type="InterPro" id="IPR011537">
    <property type="entry name" value="NADH-UbQ_OxRdtase_suF"/>
</dbReference>
<dbReference type="GO" id="GO:0046872">
    <property type="term" value="F:metal ion binding"/>
    <property type="evidence" value="ECO:0007669"/>
    <property type="project" value="UniProtKB-KW"/>
</dbReference>
<dbReference type="InterPro" id="IPR011538">
    <property type="entry name" value="Nuo51_FMN-bd"/>
</dbReference>
<dbReference type="AlphaFoldDB" id="A0A3B0TMB3"/>
<sequence>MSQPHILTRHMVANRTDSNTLASYEQSGGYSALRKGLSSMTPEQIRAEVKASNIRGRGGAGFPTGVKWGFLAPAEPRYLVVNGDESEPGTFKDRQLLERDPHQLVEGIILSAFALNCAKAFIYIRGEYPKPARRVQRAIDEARAAGYLGDNILGSGFSLDITLHLGAGAYICGEETALLNSLEGRRGEPRLKPPFPAVEGLYAKPTIVNNVETLSNVPWIVNNGGAAYAAIGPERSAGTRMFSLSGHVNNPGNYEIVMGLTWREFIYDLGGGVPDGRELKCWIPGGASAPWFTPDLLDTLVTIDDVGQNGSMLGSGAVVVMDETTNVVHAAHRLVRFFAHESCGQCTPCREGTTWLERVLWRIGHGMGRPEDIDLLLDVCDNISPGLRWPPAMTTICPLGPSATAPVNSIMTHFRPEVEAMIAANELVQGGVSIG</sequence>
<dbReference type="EMBL" id="UOEK01000651">
    <property type="protein sequence ID" value="VAW09774.1"/>
    <property type="molecule type" value="Genomic_DNA"/>
</dbReference>
<dbReference type="PANTHER" id="PTHR43578">
    <property type="entry name" value="NADH-QUINONE OXIDOREDUCTASE SUBUNIT F"/>
    <property type="match status" value="1"/>
</dbReference>